<sequence length="443" mass="47610">MILEQSAKLRLLTVFLFYFTQGVPIGLFFYAIPAWLAANGASTAAIAGVVSASILPWTLKFVLGFLMDRYTYLPMGRRRIWIIGAQTTIVAMLLIAAILSPGSSELWLLSILGFLANAGTAFQDVSIDGLAVDIMPQDERAKATGIMFGAQVLGISATTFVGGQLIAVYGTAAGYLAAAMVVTCVLIFGILVREREGEGRFPWSGGEAHHRNMAVQIEAWPPLLINSAKAMLAPLSIVALVIFLVRTLPSGVAEAYHPVLATGIGGWGQAEYTNTISTAQFVVGIFAMTIGGWLGTKLGAQRAGLIMCVLICLCALGFGLSRDYWSNPVLLTLYFWQVEFFATMMAVAFIPIAMRLCDPRVAATQFTLYMAASNVGRPLGNSLAAGTDAMGSPHLMYFVLAGVFAVLSLIMWRVRFPMRASKVVENIEKEEPVTAGTPVPKMN</sequence>
<dbReference type="InterPro" id="IPR036259">
    <property type="entry name" value="MFS_trans_sf"/>
</dbReference>
<dbReference type="PANTHER" id="PTHR12778">
    <property type="entry name" value="SOLUTE CARRIER FAMILY 33 ACETYL-COA TRANSPORTER -RELATED"/>
    <property type="match status" value="1"/>
</dbReference>
<evidence type="ECO:0000256" key="7">
    <source>
        <dbReference type="SAM" id="Phobius"/>
    </source>
</evidence>
<evidence type="ECO:0000256" key="2">
    <source>
        <dbReference type="ARBA" id="ARBA00008335"/>
    </source>
</evidence>
<feature type="transmembrane region" description="Helical" evidence="7">
    <location>
        <begin position="333"/>
        <end position="354"/>
    </location>
</feature>
<dbReference type="Gene3D" id="1.20.1250.20">
    <property type="entry name" value="MFS general substrate transporter like domains"/>
    <property type="match status" value="2"/>
</dbReference>
<keyword evidence="3" id="KW-0813">Transport</keyword>
<keyword evidence="5 7" id="KW-1133">Transmembrane helix</keyword>
<feature type="transmembrane region" description="Helical" evidence="7">
    <location>
        <begin position="12"/>
        <end position="32"/>
    </location>
</feature>
<keyword evidence="10" id="KW-1185">Reference proteome</keyword>
<feature type="transmembrane region" description="Helical" evidence="7">
    <location>
        <begin position="106"/>
        <end position="125"/>
    </location>
</feature>
<dbReference type="SUPFAM" id="SSF103473">
    <property type="entry name" value="MFS general substrate transporter"/>
    <property type="match status" value="1"/>
</dbReference>
<keyword evidence="6 7" id="KW-0472">Membrane</keyword>
<evidence type="ECO:0000313" key="9">
    <source>
        <dbReference type="EMBL" id="SIN68163.1"/>
    </source>
</evidence>
<name>A0A1N6DBU9_9SPHN</name>
<feature type="transmembrane region" description="Helical" evidence="7">
    <location>
        <begin position="395"/>
        <end position="412"/>
    </location>
</feature>
<protein>
    <submittedName>
        <fullName evidence="9">Nitrate/nitrite transporter NarK</fullName>
    </submittedName>
</protein>
<dbReference type="EMBL" id="FSQW01000001">
    <property type="protein sequence ID" value="SIN68163.1"/>
    <property type="molecule type" value="Genomic_DNA"/>
</dbReference>
<evidence type="ECO:0000313" key="10">
    <source>
        <dbReference type="Proteomes" id="UP000185192"/>
    </source>
</evidence>
<organism evidence="9 10">
    <name type="scientific">Parasphingorhabdus marina DSM 22363</name>
    <dbReference type="NCBI Taxonomy" id="1123272"/>
    <lineage>
        <taxon>Bacteria</taxon>
        <taxon>Pseudomonadati</taxon>
        <taxon>Pseudomonadota</taxon>
        <taxon>Alphaproteobacteria</taxon>
        <taxon>Sphingomonadales</taxon>
        <taxon>Sphingomonadaceae</taxon>
        <taxon>Parasphingorhabdus</taxon>
    </lineage>
</organism>
<feature type="transmembrane region" description="Helical" evidence="7">
    <location>
        <begin position="230"/>
        <end position="248"/>
    </location>
</feature>
<dbReference type="GO" id="GO:0016020">
    <property type="term" value="C:membrane"/>
    <property type="evidence" value="ECO:0007669"/>
    <property type="project" value="UniProtKB-SubCell"/>
</dbReference>
<evidence type="ECO:0000256" key="3">
    <source>
        <dbReference type="ARBA" id="ARBA00022448"/>
    </source>
</evidence>
<accession>A0A1N6DBU9</accession>
<dbReference type="GO" id="GO:0022857">
    <property type="term" value="F:transmembrane transporter activity"/>
    <property type="evidence" value="ECO:0007669"/>
    <property type="project" value="InterPro"/>
</dbReference>
<feature type="domain" description="Major facilitator superfamily (MFS) profile" evidence="8">
    <location>
        <begin position="1"/>
        <end position="196"/>
    </location>
</feature>
<dbReference type="STRING" id="1123272.SAMN02745824_1789"/>
<feature type="transmembrane region" description="Helical" evidence="7">
    <location>
        <begin position="146"/>
        <end position="166"/>
    </location>
</feature>
<dbReference type="PANTHER" id="PTHR12778:SF10">
    <property type="entry name" value="MAJOR FACILITATOR SUPERFAMILY DOMAIN-CONTAINING PROTEIN 3"/>
    <property type="match status" value="1"/>
</dbReference>
<dbReference type="AlphaFoldDB" id="A0A1N6DBU9"/>
<comment type="subcellular location">
    <subcellularLocation>
        <location evidence="1">Membrane</location>
        <topology evidence="1">Multi-pass membrane protein</topology>
    </subcellularLocation>
</comment>
<keyword evidence="4 7" id="KW-0812">Transmembrane</keyword>
<dbReference type="Proteomes" id="UP000185192">
    <property type="component" value="Unassembled WGS sequence"/>
</dbReference>
<evidence type="ECO:0000256" key="6">
    <source>
        <dbReference type="ARBA" id="ARBA00023136"/>
    </source>
</evidence>
<evidence type="ECO:0000259" key="8">
    <source>
        <dbReference type="PROSITE" id="PS50850"/>
    </source>
</evidence>
<feature type="transmembrane region" description="Helical" evidence="7">
    <location>
        <begin position="303"/>
        <end position="321"/>
    </location>
</feature>
<evidence type="ECO:0000256" key="4">
    <source>
        <dbReference type="ARBA" id="ARBA00022692"/>
    </source>
</evidence>
<feature type="transmembrane region" description="Helical" evidence="7">
    <location>
        <begin position="44"/>
        <end position="67"/>
    </location>
</feature>
<evidence type="ECO:0000256" key="1">
    <source>
        <dbReference type="ARBA" id="ARBA00004141"/>
    </source>
</evidence>
<proteinExistence type="inferred from homology"/>
<dbReference type="Pfam" id="PF07690">
    <property type="entry name" value="MFS_1"/>
    <property type="match status" value="1"/>
</dbReference>
<dbReference type="InterPro" id="IPR011701">
    <property type="entry name" value="MFS"/>
</dbReference>
<dbReference type="InterPro" id="IPR004752">
    <property type="entry name" value="AmpG_permease/AT-1"/>
</dbReference>
<dbReference type="InterPro" id="IPR020846">
    <property type="entry name" value="MFS_dom"/>
</dbReference>
<gene>
    <name evidence="9" type="ORF">SAMN02745824_1789</name>
</gene>
<reference evidence="10" key="1">
    <citation type="submission" date="2016-11" db="EMBL/GenBank/DDBJ databases">
        <authorList>
            <person name="Varghese N."/>
            <person name="Submissions S."/>
        </authorList>
    </citation>
    <scope>NUCLEOTIDE SEQUENCE [LARGE SCALE GENOMIC DNA]</scope>
    <source>
        <strain evidence="10">DSM 22363</strain>
    </source>
</reference>
<evidence type="ECO:0000256" key="5">
    <source>
        <dbReference type="ARBA" id="ARBA00022989"/>
    </source>
</evidence>
<feature type="transmembrane region" description="Helical" evidence="7">
    <location>
        <begin position="79"/>
        <end position="100"/>
    </location>
</feature>
<comment type="similarity">
    <text evidence="2">Belongs to the major facilitator superfamily.</text>
</comment>
<dbReference type="PROSITE" id="PS50850">
    <property type="entry name" value="MFS"/>
    <property type="match status" value="1"/>
</dbReference>
<feature type="transmembrane region" description="Helical" evidence="7">
    <location>
        <begin position="172"/>
        <end position="192"/>
    </location>
</feature>